<keyword evidence="2" id="KW-0479">Metal-binding</keyword>
<feature type="domain" description="Fe2OG dioxygenase" evidence="3">
    <location>
        <begin position="191"/>
        <end position="303"/>
    </location>
</feature>
<evidence type="ECO:0000256" key="1">
    <source>
        <dbReference type="ARBA" id="ARBA00008056"/>
    </source>
</evidence>
<comment type="similarity">
    <text evidence="1 2">Belongs to the iron/ascorbate-dependent oxidoreductase family.</text>
</comment>
<dbReference type="InterPro" id="IPR005123">
    <property type="entry name" value="Oxoglu/Fe-dep_dioxygenase_dom"/>
</dbReference>
<comment type="caution">
    <text evidence="4">The sequence shown here is derived from an EMBL/GenBank/DDBJ whole genome shotgun (WGS) entry which is preliminary data.</text>
</comment>
<proteinExistence type="inferred from homology"/>
<reference evidence="5" key="1">
    <citation type="journal article" date="2015" name="Genome Announc.">
        <title>Draft genome sequence of Talaromyces cellulolyticus strain Y-94, a source of lignocellulosic biomass-degrading enzymes.</title>
        <authorList>
            <person name="Fujii T."/>
            <person name="Koike H."/>
            <person name="Sawayama S."/>
            <person name="Yano S."/>
            <person name="Inoue H."/>
        </authorList>
    </citation>
    <scope>NUCLEOTIDE SEQUENCE [LARGE SCALE GENOMIC DNA]</scope>
    <source>
        <strain evidence="5">Y-94</strain>
    </source>
</reference>
<organism evidence="4 5">
    <name type="scientific">Talaromyces pinophilus</name>
    <name type="common">Penicillium pinophilum</name>
    <dbReference type="NCBI Taxonomy" id="128442"/>
    <lineage>
        <taxon>Eukaryota</taxon>
        <taxon>Fungi</taxon>
        <taxon>Dikarya</taxon>
        <taxon>Ascomycota</taxon>
        <taxon>Pezizomycotina</taxon>
        <taxon>Eurotiomycetes</taxon>
        <taxon>Eurotiomycetidae</taxon>
        <taxon>Eurotiales</taxon>
        <taxon>Trichocomaceae</taxon>
        <taxon>Talaromyces</taxon>
        <taxon>Talaromyces sect. Talaromyces</taxon>
    </lineage>
</organism>
<dbReference type="InterPro" id="IPR027443">
    <property type="entry name" value="IPNS-like_sf"/>
</dbReference>
<dbReference type="PROSITE" id="PS51471">
    <property type="entry name" value="FE2OG_OXY"/>
    <property type="match status" value="1"/>
</dbReference>
<dbReference type="InterPro" id="IPR050231">
    <property type="entry name" value="Iron_ascorbate_oxido_reductase"/>
</dbReference>
<name>A0A6V8H2Q3_TALPI</name>
<keyword evidence="4" id="KW-0223">Dioxygenase</keyword>
<keyword evidence="5" id="KW-1185">Reference proteome</keyword>
<dbReference type="SUPFAM" id="SSF51197">
    <property type="entry name" value="Clavaminate synthase-like"/>
    <property type="match status" value="1"/>
</dbReference>
<gene>
    <name evidence="4" type="ORF">TCE0_017f03491</name>
</gene>
<dbReference type="Gene3D" id="2.60.120.330">
    <property type="entry name" value="B-lactam Antibiotic, Isopenicillin N Synthase, Chain"/>
    <property type="match status" value="1"/>
</dbReference>
<dbReference type="Pfam" id="PF03171">
    <property type="entry name" value="2OG-FeII_Oxy"/>
    <property type="match status" value="1"/>
</dbReference>
<dbReference type="Proteomes" id="UP000053095">
    <property type="component" value="Unassembled WGS sequence"/>
</dbReference>
<evidence type="ECO:0000259" key="3">
    <source>
        <dbReference type="PROSITE" id="PS51471"/>
    </source>
</evidence>
<evidence type="ECO:0000313" key="4">
    <source>
        <dbReference type="EMBL" id="GAM35280.1"/>
    </source>
</evidence>
<dbReference type="InterPro" id="IPR044861">
    <property type="entry name" value="IPNS-like_FE2OG_OXY"/>
</dbReference>
<sequence>MGSSGDLSIPIVDLSPFTSSDANNLESRKKAAQELADKLQGNGYVGIIGHGVPPELLQKAFQTSKTFFDLPYEDKMKAPHPDGTVPHRGYSAIGREKGYAKTAHDSGDDAQQDAELSLIDYKESYEIGSDENLIQYNIWLPDDVYPEFRSFTTHLFWELNKTTNAILDALIMSLKLTEKEAEAVRALHTGHDNQLRLLHYPSISSEMLANEKDIGRLGVHTDWSTFTLLFQDNHGGLEFQNRQTGDFVPATPKEGVVYMNIGDMFQRISNGFYPSALHRVVISGEDIGEDTPARYSIPYFLVPTADGVIEPQPSLVASHGKQVYKPVTFTSYSEEMFQVTQIRE</sequence>
<dbReference type="PANTHER" id="PTHR47990">
    <property type="entry name" value="2-OXOGLUTARATE (2OG) AND FE(II)-DEPENDENT OXYGENASE SUPERFAMILY PROTEIN-RELATED"/>
    <property type="match status" value="1"/>
</dbReference>
<dbReference type="EMBL" id="DF933813">
    <property type="protein sequence ID" value="GAM35280.1"/>
    <property type="molecule type" value="Genomic_DNA"/>
</dbReference>
<evidence type="ECO:0000256" key="2">
    <source>
        <dbReference type="RuleBase" id="RU003682"/>
    </source>
</evidence>
<accession>A0A6V8H2Q3</accession>
<dbReference type="InterPro" id="IPR026992">
    <property type="entry name" value="DIOX_N"/>
</dbReference>
<dbReference type="GO" id="GO:0046872">
    <property type="term" value="F:metal ion binding"/>
    <property type="evidence" value="ECO:0007669"/>
    <property type="project" value="UniProtKB-KW"/>
</dbReference>
<dbReference type="GO" id="GO:0044283">
    <property type="term" value="P:small molecule biosynthetic process"/>
    <property type="evidence" value="ECO:0007669"/>
    <property type="project" value="UniProtKB-ARBA"/>
</dbReference>
<dbReference type="GO" id="GO:0051213">
    <property type="term" value="F:dioxygenase activity"/>
    <property type="evidence" value="ECO:0007669"/>
    <property type="project" value="UniProtKB-KW"/>
</dbReference>
<dbReference type="Pfam" id="PF14226">
    <property type="entry name" value="DIOX_N"/>
    <property type="match status" value="1"/>
</dbReference>
<evidence type="ECO:0000313" key="5">
    <source>
        <dbReference type="Proteomes" id="UP000053095"/>
    </source>
</evidence>
<keyword evidence="2" id="KW-0408">Iron</keyword>
<dbReference type="AlphaFoldDB" id="A0A6V8H2Q3"/>
<keyword evidence="2" id="KW-0560">Oxidoreductase</keyword>
<protein>
    <submittedName>
        <fullName evidence="4">Leucoanthocyanidin dioxygenase</fullName>
    </submittedName>
</protein>